<sequence>MIFMFERDIYNQLQKWAERTGRKPLVLRGARQVGKTTLVNEFARNFENYLHLNLEREEDARLFQSTDKVQEIMKIACFQKNILLREGRTLLFIDEIQNVPKAVALLRYFYEDMPDLYVIAAGSRLQSLLKERISFPVGRVEYMQLSPCTFGEYLTAMGEGHYRTAIDEISLPSALHEEAMSRFHRYTLIGGMPEVVADYAENGDLVRLKSIYNSLLKGYNEDVEKYAPTQLQTYVIRHILRTGWNKAGQTIKLGNFGESTYNSKEVREAFNILEKAFILHLVYPVTAMHAPALPALKRAPKLMWLDTGLVNFAANIQTEVLHDRTLMDTWQGAIAEHIVAQQLQVLLDEQYISDLHFWVRDKQGSNAETDFVWQKGTQIIPVEVKCGKNAHLRSLHSFMDLSGGDLAVRIWSGPYSIDDVKTVAGKSFRLINLPFYYLGSLPKILSSI</sequence>
<evidence type="ECO:0008006" key="5">
    <source>
        <dbReference type="Google" id="ProtNLM"/>
    </source>
</evidence>
<dbReference type="PANTHER" id="PTHR33295">
    <property type="entry name" value="ATPASE"/>
    <property type="match status" value="1"/>
</dbReference>
<dbReference type="Gene3D" id="3.40.50.300">
    <property type="entry name" value="P-loop containing nucleotide triphosphate hydrolases"/>
    <property type="match status" value="1"/>
</dbReference>
<dbReference type="CDD" id="cd00009">
    <property type="entry name" value="AAA"/>
    <property type="match status" value="1"/>
</dbReference>
<organism evidence="3 4">
    <name type="scientific">Bacteroides ovatus (strain ATCC 8483 / DSM 1896 / JCM 5824 / BCRC 10623 / CCUG 4943 / NCTC 11153)</name>
    <dbReference type="NCBI Taxonomy" id="411476"/>
    <lineage>
        <taxon>Bacteria</taxon>
        <taxon>Pseudomonadati</taxon>
        <taxon>Bacteroidota</taxon>
        <taxon>Bacteroidia</taxon>
        <taxon>Bacteroidales</taxon>
        <taxon>Bacteroidaceae</taxon>
        <taxon>Bacteroides</taxon>
    </lineage>
</organism>
<feature type="domain" description="AAA" evidence="1">
    <location>
        <begin position="22"/>
        <end position="154"/>
    </location>
</feature>
<dbReference type="PANTHER" id="PTHR33295:SF7">
    <property type="entry name" value="ATPASE"/>
    <property type="match status" value="1"/>
</dbReference>
<comment type="caution">
    <text evidence="3">The sequence shown here is derived from an EMBL/GenBank/DDBJ whole genome shotgun (WGS) entry which is preliminary data.</text>
</comment>
<protein>
    <recommendedName>
        <fullName evidence="5">ATP-binding protein</fullName>
    </recommendedName>
</protein>
<gene>
    <name evidence="3" type="ORF">BACOVA_02781</name>
</gene>
<dbReference type="Pfam" id="PF13173">
    <property type="entry name" value="AAA_14"/>
    <property type="match status" value="1"/>
</dbReference>
<dbReference type="SUPFAM" id="SSF52540">
    <property type="entry name" value="P-loop containing nucleoside triphosphate hydrolases"/>
    <property type="match status" value="1"/>
</dbReference>
<dbReference type="AlphaFoldDB" id="A0AAN3D7W4"/>
<dbReference type="EMBL" id="AAXF02000049">
    <property type="protein sequence ID" value="EDO11571.1"/>
    <property type="molecule type" value="Genomic_DNA"/>
</dbReference>
<accession>A0AAN3D7W4</accession>
<dbReference type="Pfam" id="PF13635">
    <property type="entry name" value="DUF4143"/>
    <property type="match status" value="1"/>
</dbReference>
<dbReference type="Proteomes" id="UP000005475">
    <property type="component" value="Unassembled WGS sequence"/>
</dbReference>
<dbReference type="InterPro" id="IPR027417">
    <property type="entry name" value="P-loop_NTPase"/>
</dbReference>
<dbReference type="InterPro" id="IPR041682">
    <property type="entry name" value="AAA_14"/>
</dbReference>
<reference evidence="4" key="2">
    <citation type="submission" date="2007-04" db="EMBL/GenBank/DDBJ databases">
        <title>Draft genome sequence of Bacteroides ovatus (ATCC 8483).</title>
        <authorList>
            <person name="Sudarsanam P."/>
            <person name="Ley R."/>
            <person name="Guruge J."/>
            <person name="Turnbaugh P.J."/>
            <person name="Mahowald M."/>
            <person name="Liep D."/>
            <person name="Gordon J."/>
        </authorList>
    </citation>
    <scope>NUCLEOTIDE SEQUENCE [LARGE SCALE GENOMIC DNA]</scope>
    <source>
        <strain evidence="4">ATCC 8483 / DSM 1896 / JCM 5824 / BCRC 10623 / CCUG 4943 / NCTC 11153</strain>
    </source>
</reference>
<evidence type="ECO:0000259" key="1">
    <source>
        <dbReference type="Pfam" id="PF13173"/>
    </source>
</evidence>
<evidence type="ECO:0000259" key="2">
    <source>
        <dbReference type="Pfam" id="PF13635"/>
    </source>
</evidence>
<name>A0AAN3D7W4_BACO1</name>
<dbReference type="InterPro" id="IPR025420">
    <property type="entry name" value="DUF4143"/>
</dbReference>
<evidence type="ECO:0000313" key="3">
    <source>
        <dbReference type="EMBL" id="EDO11571.1"/>
    </source>
</evidence>
<evidence type="ECO:0000313" key="4">
    <source>
        <dbReference type="Proteomes" id="UP000005475"/>
    </source>
</evidence>
<reference evidence="3 4" key="1">
    <citation type="submission" date="2007-03" db="EMBL/GenBank/DDBJ databases">
        <authorList>
            <person name="Fulton L."/>
            <person name="Clifton S."/>
            <person name="Fulton B."/>
            <person name="Xu J."/>
            <person name="Minx P."/>
            <person name="Pepin K.H."/>
            <person name="Johnson M."/>
            <person name="Thiruvilangam P."/>
            <person name="Bhonagiri V."/>
            <person name="Nash W.E."/>
            <person name="Mardis E.R."/>
            <person name="Wilson R.K."/>
        </authorList>
    </citation>
    <scope>NUCLEOTIDE SEQUENCE [LARGE SCALE GENOMIC DNA]</scope>
    <source>
        <strain evidence="4">ATCC 8483 / DSM 1896 / JCM 5824 / BCRC 10623 / CCUG 4943 / NCTC 11153</strain>
    </source>
</reference>
<feature type="domain" description="DUF4143" evidence="2">
    <location>
        <begin position="221"/>
        <end position="386"/>
    </location>
</feature>
<proteinExistence type="predicted"/>